<reference evidence="4 5" key="1">
    <citation type="submission" date="2019-01" db="EMBL/GenBank/DDBJ databases">
        <authorList>
            <consortium name="Pathogen Informatics"/>
        </authorList>
    </citation>
    <scope>NUCLEOTIDE SEQUENCE [LARGE SCALE GENOMIC DNA]</scope>
    <source>
        <strain evidence="4 5">NCTC10142</strain>
        <plasmid evidence="5">13</plasmid>
    </source>
</reference>
<gene>
    <name evidence="4" type="ORF">NCTC10142_00656</name>
</gene>
<accession>A0A449AIT2</accession>
<name>A0A449AIT2_9BACT</name>
<dbReference type="InterPro" id="IPR022381">
    <property type="entry name" value="Uncharacterised_MG067"/>
</dbReference>
<proteinExistence type="predicted"/>
<dbReference type="Pfam" id="PF01732">
    <property type="entry name" value="Mycop_pep_DUF31"/>
    <property type="match status" value="1"/>
</dbReference>
<sequence>MKKKLLLGLSLTLVAFSTSCISNSANGNNKKGNSNNIDEQIKKPMQTDENLNQNLRPNKEPNESSNETKTETTSPSVLENTIQDQSKQKDPISTLNNSDTIQHLPNFPLLPPTFPGFQKPEHAISKPELEINQIDAYKKIFDRSFAISFNVVTQNIENGVRNNDEISFLSTGTGWVLDYAWKNGVENSDELMLYIATNAHVYKYAYNTLDDKLRNIFPEYFTNKEQKGAKVASFGLGIPLKEPNLEQIESGRHEGNQNIVSYFINSKDQKYLDGLKDIKLVGEQIFSNPKTVFVATDFFDKKTNEDLLKKHSNYQPDFDGIQRIGKDFAVFAIKVKFGELTRQAQTDQNLKKLLDHIKNGINSIKNDVTLFSSKQYPNHDKLKIPYISYDYYSIYSHKDQYKDFNNKKDILSPNAKRIYIAGFPSDNDNANNQYFWKNYPKGTKIQDTAFTRRSFLNSAEVNNLLDEKTISYGIGVQGQVQNSSLYYGASGSLAINEFGMPVGIYSSISSKTNDIKDTSNWGAFTFLVQNSNDPFYGPEHNLIDASDKTLYPHQEKSYRQNLKVLAQQDDFFKDFSKTALFESGI</sequence>
<feature type="chain" id="PRO_5019074827" description="DUF31 domain-containing protein" evidence="2">
    <location>
        <begin position="25"/>
        <end position="585"/>
    </location>
</feature>
<dbReference type="PROSITE" id="PS51257">
    <property type="entry name" value="PROKAR_LIPOPROTEIN"/>
    <property type="match status" value="1"/>
</dbReference>
<dbReference type="RefSeq" id="WP_129720724.1">
    <property type="nucleotide sequence ID" value="NZ_LR214986.1"/>
</dbReference>
<evidence type="ECO:0000313" key="4">
    <source>
        <dbReference type="EMBL" id="VEU64890.1"/>
    </source>
</evidence>
<evidence type="ECO:0000256" key="1">
    <source>
        <dbReference type="SAM" id="MobiDB-lite"/>
    </source>
</evidence>
<organism evidence="4 5">
    <name type="scientific">Mycoplasmopsis cynos</name>
    <dbReference type="NCBI Taxonomy" id="171284"/>
    <lineage>
        <taxon>Bacteria</taxon>
        <taxon>Bacillati</taxon>
        <taxon>Mycoplasmatota</taxon>
        <taxon>Mycoplasmoidales</taxon>
        <taxon>Metamycoplasmataceae</taxon>
        <taxon>Mycoplasmopsis</taxon>
    </lineage>
</organism>
<geneLocation type="plasmid" evidence="4 5">
    <name>13</name>
</geneLocation>
<keyword evidence="4" id="KW-0614">Plasmid</keyword>
<dbReference type="NCBIfam" id="NF045841">
    <property type="entry name" value="Ig_SerProt_MIP"/>
    <property type="match status" value="1"/>
</dbReference>
<evidence type="ECO:0000313" key="5">
    <source>
        <dbReference type="Proteomes" id="UP000289506"/>
    </source>
</evidence>
<dbReference type="EMBL" id="LR214986">
    <property type="protein sequence ID" value="VEU64890.1"/>
    <property type="molecule type" value="Genomic_DNA"/>
</dbReference>
<keyword evidence="2" id="KW-0732">Signal</keyword>
<feature type="compositionally biased region" description="Polar residues" evidence="1">
    <location>
        <begin position="47"/>
        <end position="56"/>
    </location>
</feature>
<dbReference type="AlphaFoldDB" id="A0A449AIT2"/>
<dbReference type="InterPro" id="IPR022382">
    <property type="entry name" value="Mycoplasma_peptidase_DUF31"/>
</dbReference>
<feature type="compositionally biased region" description="Polar residues" evidence="1">
    <location>
        <begin position="77"/>
        <end position="100"/>
    </location>
</feature>
<dbReference type="Proteomes" id="UP000289506">
    <property type="component" value="Plasmid 13"/>
</dbReference>
<protein>
    <recommendedName>
        <fullName evidence="3">DUF31 domain-containing protein</fullName>
    </recommendedName>
</protein>
<feature type="region of interest" description="Disordered" evidence="1">
    <location>
        <begin position="47"/>
        <end position="100"/>
    </location>
</feature>
<feature type="compositionally biased region" description="Basic and acidic residues" evidence="1">
    <location>
        <begin position="57"/>
        <end position="70"/>
    </location>
</feature>
<dbReference type="PRINTS" id="PR00840">
    <property type="entry name" value="Y06768FAMILY"/>
</dbReference>
<feature type="domain" description="DUF31" evidence="3">
    <location>
        <begin position="135"/>
        <end position="506"/>
    </location>
</feature>
<evidence type="ECO:0000259" key="3">
    <source>
        <dbReference type="Pfam" id="PF01732"/>
    </source>
</evidence>
<feature type="signal peptide" evidence="2">
    <location>
        <begin position="1"/>
        <end position="24"/>
    </location>
</feature>
<evidence type="ECO:0000256" key="2">
    <source>
        <dbReference type="SAM" id="SignalP"/>
    </source>
</evidence>